<dbReference type="Gene3D" id="2.40.50.100">
    <property type="match status" value="1"/>
</dbReference>
<dbReference type="InterPro" id="IPR058625">
    <property type="entry name" value="MdtA-like_BSH"/>
</dbReference>
<organism evidence="4 5">
    <name type="scientific">Thalassomonas viridans</name>
    <dbReference type="NCBI Taxonomy" id="137584"/>
    <lineage>
        <taxon>Bacteria</taxon>
        <taxon>Pseudomonadati</taxon>
        <taxon>Pseudomonadota</taxon>
        <taxon>Gammaproteobacteria</taxon>
        <taxon>Alteromonadales</taxon>
        <taxon>Colwelliaceae</taxon>
        <taxon>Thalassomonas</taxon>
    </lineage>
</organism>
<feature type="domain" description="Multidrug resistance protein MdtA-like barrel-sandwich hybrid" evidence="3">
    <location>
        <begin position="74"/>
        <end position="213"/>
    </location>
</feature>
<dbReference type="Gene3D" id="2.40.30.170">
    <property type="match status" value="1"/>
</dbReference>
<dbReference type="InterPro" id="IPR006143">
    <property type="entry name" value="RND_pump_MFP"/>
</dbReference>
<dbReference type="SUPFAM" id="SSF111369">
    <property type="entry name" value="HlyD-like secretion proteins"/>
    <property type="match status" value="1"/>
</dbReference>
<feature type="chain" id="PRO_5042161957" evidence="2">
    <location>
        <begin position="30"/>
        <end position="383"/>
    </location>
</feature>
<dbReference type="PANTHER" id="PTHR30469:SF12">
    <property type="entry name" value="MULTIDRUG RESISTANCE PROTEIN MDTA"/>
    <property type="match status" value="1"/>
</dbReference>
<dbReference type="RefSeq" id="WP_044836764.1">
    <property type="nucleotide sequence ID" value="NZ_CP059733.1"/>
</dbReference>
<keyword evidence="2" id="KW-0732">Signal</keyword>
<proteinExistence type="inferred from homology"/>
<evidence type="ECO:0000259" key="3">
    <source>
        <dbReference type="Pfam" id="PF25917"/>
    </source>
</evidence>
<protein>
    <submittedName>
        <fullName evidence="4">Efflux RND transporter periplasmic adaptor subunit</fullName>
    </submittedName>
</protein>
<dbReference type="GO" id="GO:0015562">
    <property type="term" value="F:efflux transmembrane transporter activity"/>
    <property type="evidence" value="ECO:0007669"/>
    <property type="project" value="TreeGrafter"/>
</dbReference>
<evidence type="ECO:0000256" key="2">
    <source>
        <dbReference type="SAM" id="SignalP"/>
    </source>
</evidence>
<evidence type="ECO:0000313" key="5">
    <source>
        <dbReference type="Proteomes" id="UP000032352"/>
    </source>
</evidence>
<accession>A0AAE9Z310</accession>
<gene>
    <name evidence="4" type="ORF">SG34_002690</name>
</gene>
<reference evidence="4 5" key="1">
    <citation type="journal article" date="2015" name="Genome Announc.">
        <title>Draft Genome Sequences of Marine Isolates of Thalassomonas viridans and Thalassomonas actiniarum.</title>
        <authorList>
            <person name="Olonade I."/>
            <person name="van Zyl L.J."/>
            <person name="Trindade M."/>
        </authorList>
    </citation>
    <scope>NUCLEOTIDE SEQUENCE [LARGE SCALE GENOMIC DNA]</scope>
    <source>
        <strain evidence="4 5">XOM25</strain>
    </source>
</reference>
<feature type="signal peptide" evidence="2">
    <location>
        <begin position="1"/>
        <end position="29"/>
    </location>
</feature>
<dbReference type="Gene3D" id="1.10.287.470">
    <property type="entry name" value="Helix hairpin bin"/>
    <property type="match status" value="1"/>
</dbReference>
<sequence length="383" mass="41721">MQVFTRKSLVTLGGLASIFIAVSINSVLSASQQQTPPPKVVPQYPVVSVTEVAPVSHQASITAYGEVQSRNQLVLTSQVSGQITYLSPKFLTGKTFEKGELLAKIEPILYEQALADAKANLADAALALAQEELNSTQAAKEWLQSGLAGESPSDLVLRKPQLAAAKAKYATAKKAVAKAEYDLTQTQITAPFDALVVAKQVQVGTNVQAGSNLAELYDIALFEVALPLSLQQWQLLPGSSKLKDIQIQLKDEGSQQLWSAEFDRFEQHIDSQSRQRSLVAQVKNPIKRHSPLFPGTFVKATLTGSAVDQLWQLPASALIDSNTVWQVNENGVLDFLSVKVVFAQGNDIYVQPLDNIVRARIVNRPLSSYLQNMKVDAQIEETL</sequence>
<dbReference type="AlphaFoldDB" id="A0AAE9Z310"/>
<evidence type="ECO:0000313" key="4">
    <source>
        <dbReference type="EMBL" id="WDE05861.1"/>
    </source>
</evidence>
<dbReference type="Proteomes" id="UP000032352">
    <property type="component" value="Chromosome"/>
</dbReference>
<keyword evidence="5" id="KW-1185">Reference proteome</keyword>
<dbReference type="NCBIfam" id="TIGR01730">
    <property type="entry name" value="RND_mfp"/>
    <property type="match status" value="1"/>
</dbReference>
<name>A0AAE9Z310_9GAMM</name>
<dbReference type="GO" id="GO:1990281">
    <property type="term" value="C:efflux pump complex"/>
    <property type="evidence" value="ECO:0007669"/>
    <property type="project" value="TreeGrafter"/>
</dbReference>
<dbReference type="PANTHER" id="PTHR30469">
    <property type="entry name" value="MULTIDRUG RESISTANCE PROTEIN MDTA"/>
    <property type="match status" value="1"/>
</dbReference>
<dbReference type="Pfam" id="PF25917">
    <property type="entry name" value="BSH_RND"/>
    <property type="match status" value="1"/>
</dbReference>
<reference evidence="4 5" key="2">
    <citation type="journal article" date="2022" name="Mar. Drugs">
        <title>Bioassay-Guided Fractionation Leads to the Detection of Cholic Acid Generated by the Rare Thalassomonas sp.</title>
        <authorList>
            <person name="Pheiffer F."/>
            <person name="Schneider Y.K."/>
            <person name="Hansen E.H."/>
            <person name="Andersen J.H."/>
            <person name="Isaksson J."/>
            <person name="Busche T."/>
            <person name="R C."/>
            <person name="Kalinowski J."/>
            <person name="Zyl L.V."/>
            <person name="Trindade M."/>
        </authorList>
    </citation>
    <scope>NUCLEOTIDE SEQUENCE [LARGE SCALE GENOMIC DNA]</scope>
    <source>
        <strain evidence="4 5">XOM25</strain>
    </source>
</reference>
<dbReference type="KEGG" id="tvd:SG34_002690"/>
<dbReference type="EMBL" id="CP059733">
    <property type="protein sequence ID" value="WDE05861.1"/>
    <property type="molecule type" value="Genomic_DNA"/>
</dbReference>
<comment type="similarity">
    <text evidence="1">Belongs to the membrane fusion protein (MFP) (TC 8.A.1) family.</text>
</comment>
<evidence type="ECO:0000256" key="1">
    <source>
        <dbReference type="ARBA" id="ARBA00009477"/>
    </source>
</evidence>